<keyword evidence="3" id="KW-1185">Reference proteome</keyword>
<proteinExistence type="predicted"/>
<evidence type="ECO:0000256" key="1">
    <source>
        <dbReference type="SAM" id="Phobius"/>
    </source>
</evidence>
<feature type="transmembrane region" description="Helical" evidence="1">
    <location>
        <begin position="12"/>
        <end position="30"/>
    </location>
</feature>
<accession>A0AAE8BQQ7</accession>
<gene>
    <name evidence="2" type="primary">8</name>
    <name evidence="2" type="ORF">AH03_8</name>
</gene>
<organism evidence="2 3">
    <name type="scientific">Erwinia phage AH03</name>
    <dbReference type="NCBI Taxonomy" id="2869568"/>
    <lineage>
        <taxon>Viruses</taxon>
        <taxon>Duplodnaviria</taxon>
        <taxon>Heunggongvirae</taxon>
        <taxon>Uroviricota</taxon>
        <taxon>Caudoviricetes</taxon>
        <taxon>Ahotrevirus</taxon>
        <taxon>Ahotrevirus AH03</taxon>
    </lineage>
</organism>
<name>A0AAE8BQQ7_9CAUD</name>
<sequence length="67" mass="7536">MKITAKVLKRLHIAALLVWLILVIPTVTIWSDSVKWVNIMSIYAIIVGHVAGLGAARIERKEEKKDD</sequence>
<keyword evidence="1" id="KW-0812">Transmembrane</keyword>
<keyword evidence="1" id="KW-1133">Transmembrane helix</keyword>
<evidence type="ECO:0000313" key="2">
    <source>
        <dbReference type="EMBL" id="QZA70425.1"/>
    </source>
</evidence>
<feature type="transmembrane region" description="Helical" evidence="1">
    <location>
        <begin position="36"/>
        <end position="56"/>
    </location>
</feature>
<evidence type="ECO:0000313" key="3">
    <source>
        <dbReference type="Proteomes" id="UP000828678"/>
    </source>
</evidence>
<keyword evidence="1" id="KW-0472">Membrane</keyword>
<dbReference type="Proteomes" id="UP000828678">
    <property type="component" value="Segment"/>
</dbReference>
<reference evidence="2" key="1">
    <citation type="submission" date="2021-07" db="EMBL/GenBank/DDBJ databases">
        <authorList>
            <person name="Roth S.J."/>
            <person name="Krukonis G.P."/>
            <person name="Delesalle V.A."/>
        </authorList>
    </citation>
    <scope>NUCLEOTIDE SEQUENCE</scope>
</reference>
<protein>
    <submittedName>
        <fullName evidence="2">Uncharacterized protein</fullName>
    </submittedName>
</protein>
<dbReference type="EMBL" id="MZ501266">
    <property type="protein sequence ID" value="QZA70425.1"/>
    <property type="molecule type" value="Genomic_DNA"/>
</dbReference>